<organism evidence="2 3">
    <name type="scientific">Erythrobacter sanguineus</name>
    <dbReference type="NCBI Taxonomy" id="198312"/>
    <lineage>
        <taxon>Bacteria</taxon>
        <taxon>Pseudomonadati</taxon>
        <taxon>Pseudomonadota</taxon>
        <taxon>Alphaproteobacteria</taxon>
        <taxon>Sphingomonadales</taxon>
        <taxon>Erythrobacteraceae</taxon>
        <taxon>Erythrobacter/Porphyrobacter group</taxon>
        <taxon>Erythrobacter</taxon>
    </lineage>
</organism>
<keyword evidence="3" id="KW-1185">Reference proteome</keyword>
<evidence type="ECO:0000313" key="3">
    <source>
        <dbReference type="Proteomes" id="UP000184391"/>
    </source>
</evidence>
<dbReference type="OrthoDB" id="6198264at2"/>
<dbReference type="Proteomes" id="UP000184391">
    <property type="component" value="Unassembled WGS sequence"/>
</dbReference>
<dbReference type="RefSeq" id="WP_072675414.1">
    <property type="nucleotide sequence ID" value="NZ_FRDF01000016.1"/>
</dbReference>
<proteinExistence type="predicted"/>
<evidence type="ECO:0000313" key="2">
    <source>
        <dbReference type="EMBL" id="SHN63337.1"/>
    </source>
</evidence>
<reference evidence="3" key="1">
    <citation type="submission" date="2016-12" db="EMBL/GenBank/DDBJ databases">
        <authorList>
            <person name="Varghese N."/>
            <person name="Submissions S."/>
        </authorList>
    </citation>
    <scope>NUCLEOTIDE SEQUENCE [LARGE SCALE GENOMIC DNA]</scope>
    <source>
        <strain evidence="3">DSM 11032</strain>
    </source>
</reference>
<feature type="chain" id="PRO_5012794224" description="Alpha/beta hydrolase" evidence="1">
    <location>
        <begin position="23"/>
        <end position="357"/>
    </location>
</feature>
<dbReference type="AlphaFoldDB" id="A0A1M7SXX3"/>
<dbReference type="EMBL" id="FRDF01000016">
    <property type="protein sequence ID" value="SHN63337.1"/>
    <property type="molecule type" value="Genomic_DNA"/>
</dbReference>
<feature type="signal peptide" evidence="1">
    <location>
        <begin position="1"/>
        <end position="22"/>
    </location>
</feature>
<sequence length="357" mass="37379">MNRALVLLLAAFALLPGTNALAQPGAQSGAQSGARVVATTSWVEEWDPATGQWVRVDDNPASVAPAAYQATTTTRAGGVTITETVIAEPVRFIARPARNAGKIAALGQYGPFRVLDNRRAALVDSTDAASPGAFRAMLAAFPGLEVIEFLDAPGTSNDLANLALGRAIRAAGLATHVPEGGSARSGAVELFLAGIRRSMDEGALFAVHSWRDEAGREPDDFAPDAPENRLYLDYYAEMGMSEDEARTFYAMTNSVPHAGAFWLKGSQMAQWIAPEAPERSRIMPPLLPKPVLLAGLPAATVLGDSAHAALAALLAPSLATSLAVLPDSACPTARPILAYAGLDRMALGLLDSRLAFP</sequence>
<keyword evidence="1" id="KW-0732">Signal</keyword>
<dbReference type="STRING" id="198312.SAMN02745193_02571"/>
<evidence type="ECO:0000256" key="1">
    <source>
        <dbReference type="SAM" id="SignalP"/>
    </source>
</evidence>
<accession>A0A1M7SXX3</accession>
<evidence type="ECO:0008006" key="4">
    <source>
        <dbReference type="Google" id="ProtNLM"/>
    </source>
</evidence>
<name>A0A1M7SXX3_9SPHN</name>
<gene>
    <name evidence="2" type="ORF">SAMN02745193_02571</name>
</gene>
<protein>
    <recommendedName>
        <fullName evidence="4">Alpha/beta hydrolase</fullName>
    </recommendedName>
</protein>